<dbReference type="Proteomes" id="UP000325780">
    <property type="component" value="Unassembled WGS sequence"/>
</dbReference>
<evidence type="ECO:0000313" key="2">
    <source>
        <dbReference type="EMBL" id="KAE8149140.1"/>
    </source>
</evidence>
<feature type="transmembrane region" description="Helical" evidence="1">
    <location>
        <begin position="59"/>
        <end position="79"/>
    </location>
</feature>
<dbReference type="EMBL" id="ML742133">
    <property type="protein sequence ID" value="KAE8149140.1"/>
    <property type="molecule type" value="Genomic_DNA"/>
</dbReference>
<accession>A0A5N6TS61</accession>
<keyword evidence="1" id="KW-0472">Membrane</keyword>
<keyword evidence="1" id="KW-0812">Transmembrane</keyword>
<name>A0A5N6TS61_ASPAV</name>
<feature type="transmembrane region" description="Helical" evidence="1">
    <location>
        <begin position="20"/>
        <end position="39"/>
    </location>
</feature>
<keyword evidence="3" id="KW-1185">Reference proteome</keyword>
<proteinExistence type="predicted"/>
<keyword evidence="1" id="KW-1133">Transmembrane helix</keyword>
<reference evidence="2 3" key="1">
    <citation type="submission" date="2019-04" db="EMBL/GenBank/DDBJ databases">
        <title>Friends and foes A comparative genomics study of 23 Aspergillus species from section Flavi.</title>
        <authorList>
            <consortium name="DOE Joint Genome Institute"/>
            <person name="Kjaerbolling I."/>
            <person name="Vesth T."/>
            <person name="Frisvad J.C."/>
            <person name="Nybo J.L."/>
            <person name="Theobald S."/>
            <person name="Kildgaard S."/>
            <person name="Isbrandt T."/>
            <person name="Kuo A."/>
            <person name="Sato A."/>
            <person name="Lyhne E.K."/>
            <person name="Kogle M.E."/>
            <person name="Wiebenga A."/>
            <person name="Kun R.S."/>
            <person name="Lubbers R.J."/>
            <person name="Makela M.R."/>
            <person name="Barry K."/>
            <person name="Chovatia M."/>
            <person name="Clum A."/>
            <person name="Daum C."/>
            <person name="Haridas S."/>
            <person name="He G."/>
            <person name="LaButti K."/>
            <person name="Lipzen A."/>
            <person name="Mondo S."/>
            <person name="Riley R."/>
            <person name="Salamov A."/>
            <person name="Simmons B.A."/>
            <person name="Magnuson J.K."/>
            <person name="Henrissat B."/>
            <person name="Mortensen U.H."/>
            <person name="Larsen T.O."/>
            <person name="Devries R.P."/>
            <person name="Grigoriev I.V."/>
            <person name="Machida M."/>
            <person name="Baker S.E."/>
            <person name="Andersen M.R."/>
        </authorList>
    </citation>
    <scope>NUCLEOTIDE SEQUENCE [LARGE SCALE GENOMIC DNA]</scope>
    <source>
        <strain evidence="2 3">IBT 18842</strain>
    </source>
</reference>
<sequence>MEGKLQNIHNYFSTYTLNSLYSLCLLPRIFITLLVFSSLPTRLTHSLSPPPSTFFQIPIQLSLILIFFCCELITLRKFLVFHYSLPLKFLESLSGSILSTFFSRNVYHLDHSFP</sequence>
<evidence type="ECO:0000256" key="1">
    <source>
        <dbReference type="SAM" id="Phobius"/>
    </source>
</evidence>
<organism evidence="2 3">
    <name type="scientific">Aspergillus avenaceus</name>
    <dbReference type="NCBI Taxonomy" id="36643"/>
    <lineage>
        <taxon>Eukaryota</taxon>
        <taxon>Fungi</taxon>
        <taxon>Dikarya</taxon>
        <taxon>Ascomycota</taxon>
        <taxon>Pezizomycotina</taxon>
        <taxon>Eurotiomycetes</taxon>
        <taxon>Eurotiomycetidae</taxon>
        <taxon>Eurotiales</taxon>
        <taxon>Aspergillaceae</taxon>
        <taxon>Aspergillus</taxon>
        <taxon>Aspergillus subgen. Circumdati</taxon>
    </lineage>
</organism>
<gene>
    <name evidence="2" type="ORF">BDV25DRAFT_6594</name>
</gene>
<protein>
    <submittedName>
        <fullName evidence="2">Uncharacterized protein</fullName>
    </submittedName>
</protein>
<evidence type="ECO:0000313" key="3">
    <source>
        <dbReference type="Proteomes" id="UP000325780"/>
    </source>
</evidence>
<dbReference type="AlphaFoldDB" id="A0A5N6TS61"/>